<feature type="transmembrane region" description="Helical" evidence="7">
    <location>
        <begin position="21"/>
        <end position="43"/>
    </location>
</feature>
<dbReference type="Gene3D" id="2.30.30.60">
    <property type="match status" value="1"/>
</dbReference>
<reference evidence="11 12" key="1">
    <citation type="journal article" date="2019" name="ISME J.">
        <title>Genome analyses of uncultured TG2/ZB3 bacteria in 'Margulisbacteria' specifically attached to ectosymbiotic spirochetes of protists in the termite gut.</title>
        <authorList>
            <person name="Utami Y.D."/>
            <person name="Kuwahara H."/>
            <person name="Igai K."/>
            <person name="Murakami T."/>
            <person name="Sugaya K."/>
            <person name="Morikawa T."/>
            <person name="Nagura Y."/>
            <person name="Yuki M."/>
            <person name="Deevong P."/>
            <person name="Inoue T."/>
            <person name="Kihara K."/>
            <person name="Lo N."/>
            <person name="Yamada A."/>
            <person name="Ohkuma M."/>
            <person name="Hongoh Y."/>
        </authorList>
    </citation>
    <scope>NUCLEOTIDE SEQUENCE [LARGE SCALE GENOMIC DNA]</scope>
    <source>
        <strain evidence="11">NkOx7-02</strain>
    </source>
</reference>
<gene>
    <name evidence="11" type="ORF">NO2_1627</name>
</gene>
<keyword evidence="12" id="KW-1185">Reference proteome</keyword>
<evidence type="ECO:0000259" key="8">
    <source>
        <dbReference type="Pfam" id="PF00924"/>
    </source>
</evidence>
<keyword evidence="3" id="KW-1003">Cell membrane</keyword>
<dbReference type="InterPro" id="IPR049278">
    <property type="entry name" value="MS_channel_C"/>
</dbReference>
<proteinExistence type="inferred from homology"/>
<dbReference type="Gene3D" id="1.10.287.1260">
    <property type="match status" value="1"/>
</dbReference>
<dbReference type="InterPro" id="IPR006685">
    <property type="entry name" value="MscS_channel_2nd"/>
</dbReference>
<comment type="subcellular location">
    <subcellularLocation>
        <location evidence="1">Cell membrane</location>
        <topology evidence="1">Multi-pass membrane protein</topology>
    </subcellularLocation>
</comment>
<evidence type="ECO:0000256" key="6">
    <source>
        <dbReference type="ARBA" id="ARBA00023136"/>
    </source>
</evidence>
<keyword evidence="5 7" id="KW-1133">Transmembrane helix</keyword>
<feature type="domain" description="Mechanosensitive ion channel MscS" evidence="8">
    <location>
        <begin position="110"/>
        <end position="176"/>
    </location>
</feature>
<keyword evidence="4 7" id="KW-0812">Transmembrane</keyword>
<dbReference type="GO" id="GO:0055085">
    <property type="term" value="P:transmembrane transport"/>
    <property type="evidence" value="ECO:0007669"/>
    <property type="project" value="InterPro"/>
</dbReference>
<dbReference type="Gene3D" id="3.30.70.100">
    <property type="match status" value="1"/>
</dbReference>
<dbReference type="AlphaFoldDB" id="A0A388TJI1"/>
<feature type="transmembrane region" description="Helical" evidence="7">
    <location>
        <begin position="63"/>
        <end position="82"/>
    </location>
</feature>
<name>A0A388TJI1_9BACT</name>
<dbReference type="InterPro" id="IPR011014">
    <property type="entry name" value="MscS_channel_TM-2"/>
</dbReference>
<dbReference type="GO" id="GO:0005886">
    <property type="term" value="C:plasma membrane"/>
    <property type="evidence" value="ECO:0007669"/>
    <property type="project" value="UniProtKB-SubCell"/>
</dbReference>
<dbReference type="InterPro" id="IPR023408">
    <property type="entry name" value="MscS_beta-dom_sf"/>
</dbReference>
<dbReference type="InterPro" id="IPR011066">
    <property type="entry name" value="MscS_channel_C_sf"/>
</dbReference>
<feature type="domain" description="Mechanosensitive ion channel transmembrane helices 2/3" evidence="10">
    <location>
        <begin position="73"/>
        <end position="108"/>
    </location>
</feature>
<evidence type="ECO:0000256" key="5">
    <source>
        <dbReference type="ARBA" id="ARBA00022989"/>
    </source>
</evidence>
<protein>
    <submittedName>
        <fullName evidence="11">Mechanosensitive ion channel</fullName>
    </submittedName>
</protein>
<sequence>MLAVITRFQYYGELFAGYFKFAYALLALIVVYYAVRYGINLLLPFVERALDKRPGHNHKQTVAIIKITMQTCIWIIVLIILLDNLGLKISALVTGLGISGIAIALAAQSILGDLFSYFIIFFDRPFELGDYIVIDEFKGTVENIGIKTTRLRSLSGEELIFSNTDLTGARVRNYKRMNLRRISFRLNVSYQTPSELLQAIPQILTKIIQSVKQTSFDRAHFAEYGDSTLIFEVVYYVLSSDYNKYMDTQQEINFKIKTEFAQHGIDFAYPTQTVVVKS</sequence>
<dbReference type="Pfam" id="PF21088">
    <property type="entry name" value="MS_channel_1st"/>
    <property type="match status" value="1"/>
</dbReference>
<dbReference type="Proteomes" id="UP000275925">
    <property type="component" value="Unassembled WGS sequence"/>
</dbReference>
<evidence type="ECO:0000256" key="7">
    <source>
        <dbReference type="SAM" id="Phobius"/>
    </source>
</evidence>
<evidence type="ECO:0000259" key="9">
    <source>
        <dbReference type="Pfam" id="PF21082"/>
    </source>
</evidence>
<evidence type="ECO:0000256" key="1">
    <source>
        <dbReference type="ARBA" id="ARBA00004651"/>
    </source>
</evidence>
<evidence type="ECO:0000256" key="4">
    <source>
        <dbReference type="ARBA" id="ARBA00022692"/>
    </source>
</evidence>
<dbReference type="EMBL" id="BGZO01000138">
    <property type="protein sequence ID" value="GBR77205.1"/>
    <property type="molecule type" value="Genomic_DNA"/>
</dbReference>
<keyword evidence="6 7" id="KW-0472">Membrane</keyword>
<accession>A0A388TJI1</accession>
<dbReference type="PANTHER" id="PTHR30566:SF25">
    <property type="entry name" value="INNER MEMBRANE PROTEIN"/>
    <property type="match status" value="1"/>
</dbReference>
<evidence type="ECO:0000313" key="11">
    <source>
        <dbReference type="EMBL" id="GBR77205.1"/>
    </source>
</evidence>
<evidence type="ECO:0000256" key="2">
    <source>
        <dbReference type="ARBA" id="ARBA00008017"/>
    </source>
</evidence>
<dbReference type="SUPFAM" id="SSF82689">
    <property type="entry name" value="Mechanosensitive channel protein MscS (YggB), C-terminal domain"/>
    <property type="match status" value="1"/>
</dbReference>
<dbReference type="InterPro" id="IPR049142">
    <property type="entry name" value="MS_channel_1st"/>
</dbReference>
<organism evidence="11 12">
    <name type="scientific">Candidatus Termititenax persephonae</name>
    <dbReference type="NCBI Taxonomy" id="2218525"/>
    <lineage>
        <taxon>Bacteria</taxon>
        <taxon>Bacillati</taxon>
        <taxon>Candidatus Margulisiibacteriota</taxon>
        <taxon>Candidatus Termititenacia</taxon>
        <taxon>Candidatus Termititenacales</taxon>
        <taxon>Candidatus Termititenacaceae</taxon>
        <taxon>Candidatus Termititenax</taxon>
    </lineage>
</organism>
<feature type="transmembrane region" description="Helical" evidence="7">
    <location>
        <begin position="89"/>
        <end position="111"/>
    </location>
</feature>
<evidence type="ECO:0000313" key="12">
    <source>
        <dbReference type="Proteomes" id="UP000275925"/>
    </source>
</evidence>
<dbReference type="PANTHER" id="PTHR30566">
    <property type="entry name" value="YNAI-RELATED MECHANOSENSITIVE ION CHANNEL"/>
    <property type="match status" value="1"/>
</dbReference>
<dbReference type="SUPFAM" id="SSF50182">
    <property type="entry name" value="Sm-like ribonucleoproteins"/>
    <property type="match status" value="1"/>
</dbReference>
<comment type="similarity">
    <text evidence="2">Belongs to the MscS (TC 1.A.23) family.</text>
</comment>
<dbReference type="Pfam" id="PF00924">
    <property type="entry name" value="MS_channel_2nd"/>
    <property type="match status" value="1"/>
</dbReference>
<evidence type="ECO:0000256" key="3">
    <source>
        <dbReference type="ARBA" id="ARBA00022475"/>
    </source>
</evidence>
<dbReference type="SUPFAM" id="SSF82861">
    <property type="entry name" value="Mechanosensitive channel protein MscS (YggB), transmembrane region"/>
    <property type="match status" value="1"/>
</dbReference>
<dbReference type="Pfam" id="PF21082">
    <property type="entry name" value="MS_channel_3rd"/>
    <property type="match status" value="1"/>
</dbReference>
<comment type="caution">
    <text evidence="11">The sequence shown here is derived from an EMBL/GenBank/DDBJ whole genome shotgun (WGS) entry which is preliminary data.</text>
</comment>
<evidence type="ECO:0000259" key="10">
    <source>
        <dbReference type="Pfam" id="PF21088"/>
    </source>
</evidence>
<feature type="domain" description="Mechanosensitive ion channel MscS C-terminal" evidence="9">
    <location>
        <begin position="183"/>
        <end position="267"/>
    </location>
</feature>
<dbReference type="InterPro" id="IPR010920">
    <property type="entry name" value="LSM_dom_sf"/>
</dbReference>